<dbReference type="Gene3D" id="1.10.3910.10">
    <property type="entry name" value="SP0561-like"/>
    <property type="match status" value="1"/>
</dbReference>
<dbReference type="GO" id="GO:0046872">
    <property type="term" value="F:metal ion binding"/>
    <property type="evidence" value="ECO:0007669"/>
    <property type="project" value="UniProtKB-KW"/>
</dbReference>
<dbReference type="NCBIfam" id="TIGR03652">
    <property type="entry name" value="FeS_repair_RIC"/>
    <property type="match status" value="1"/>
</dbReference>
<reference evidence="6 7" key="1">
    <citation type="submission" date="2017-08" db="EMBL/GenBank/DDBJ databases">
        <title>Draft genome sequences of 64 type strains of genus Staph aureus.</title>
        <authorList>
            <person name="Cole K."/>
            <person name="Golubchik T."/>
            <person name="Russell J."/>
            <person name="Foster D."/>
            <person name="Llewelyn M."/>
            <person name="Wilson D."/>
            <person name="Crook D."/>
            <person name="Paul J."/>
        </authorList>
    </citation>
    <scope>NUCLEOTIDE SEQUENCE [LARGE SCALE GENOMIC DNA]</scope>
    <source>
        <strain evidence="6 7">DSM 29875</strain>
    </source>
</reference>
<comment type="caution">
    <text evidence="6">The sequence shown here is derived from an EMBL/GenBank/DDBJ whole genome shotgun (WGS) entry which is preliminary data.</text>
</comment>
<evidence type="ECO:0000256" key="2">
    <source>
        <dbReference type="ARBA" id="ARBA00022490"/>
    </source>
</evidence>
<evidence type="ECO:0000256" key="3">
    <source>
        <dbReference type="ARBA" id="ARBA00022723"/>
    </source>
</evidence>
<dbReference type="Pfam" id="PF04405">
    <property type="entry name" value="ScdA_N"/>
    <property type="match status" value="1"/>
</dbReference>
<keyword evidence="2" id="KW-0963">Cytoplasm</keyword>
<keyword evidence="7" id="KW-1185">Reference proteome</keyword>
<dbReference type="Gene3D" id="1.20.120.520">
    <property type="entry name" value="nmb1532 protein domain like"/>
    <property type="match status" value="1"/>
</dbReference>
<dbReference type="EMBL" id="PPPX01000016">
    <property type="protein sequence ID" value="POA08604.1"/>
    <property type="molecule type" value="Genomic_DNA"/>
</dbReference>
<keyword evidence="4" id="KW-0408">Iron</keyword>
<dbReference type="Proteomes" id="UP000242712">
    <property type="component" value="Unassembled WGS sequence"/>
</dbReference>
<dbReference type="GeneID" id="98298887"/>
<proteinExistence type="predicted"/>
<dbReference type="PANTHER" id="PTHR36438">
    <property type="entry name" value="IRON-SULFUR CLUSTER REPAIR PROTEIN YTFE"/>
    <property type="match status" value="1"/>
</dbReference>
<accession>A0A2K4FB80</accession>
<evidence type="ECO:0000313" key="7">
    <source>
        <dbReference type="Proteomes" id="UP000242712"/>
    </source>
</evidence>
<feature type="domain" description="Hemerythrin-like" evidence="5">
    <location>
        <begin position="84"/>
        <end position="222"/>
    </location>
</feature>
<protein>
    <submittedName>
        <fullName evidence="6">Iron-sulfur cluster repair di-iron protein ScdA</fullName>
    </submittedName>
</protein>
<dbReference type="OrthoDB" id="9797132at2"/>
<dbReference type="RefSeq" id="WP_103372361.1">
    <property type="nucleotide sequence ID" value="NZ_CBCRVO010000002.1"/>
</dbReference>
<dbReference type="AlphaFoldDB" id="A0A2K4FB80"/>
<comment type="subcellular location">
    <subcellularLocation>
        <location evidence="1">Cytoplasm</location>
    </subcellularLocation>
</comment>
<evidence type="ECO:0000313" key="6">
    <source>
        <dbReference type="EMBL" id="POA08604.1"/>
    </source>
</evidence>
<dbReference type="GO" id="GO:0005737">
    <property type="term" value="C:cytoplasm"/>
    <property type="evidence" value="ECO:0007669"/>
    <property type="project" value="UniProtKB-SubCell"/>
</dbReference>
<dbReference type="NCBIfam" id="NF009777">
    <property type="entry name" value="PRK13276.1"/>
    <property type="match status" value="1"/>
</dbReference>
<sequence>MIQQTQHVADVVTEVPKSADIFRRYGIDFCCGGDIPIEEAARNNKRVDLDTLLQELNSIDQTEEPGTINVKYLDGPSLIQYIQARFHQPLKEEFKNLTPYVTKLAKVHGPNHPYLVELKSLYTQLKEALLGHIEEEDQESFPQLRALSAGEEVAEPSTIINELVDEHKEVGQLLQDIRSITNDYQPPAEACGTWRLVYHRLEHLEHETHEHVHLENHVLFKKYQPLANG</sequence>
<dbReference type="InterPro" id="IPR012312">
    <property type="entry name" value="Hemerythrin-like"/>
</dbReference>
<organism evidence="6 7">
    <name type="scientific">Staphylococcus argensis</name>
    <dbReference type="NCBI Taxonomy" id="1607738"/>
    <lineage>
        <taxon>Bacteria</taxon>
        <taxon>Bacillati</taxon>
        <taxon>Bacillota</taxon>
        <taxon>Bacilli</taxon>
        <taxon>Bacillales</taxon>
        <taxon>Staphylococcaceae</taxon>
        <taxon>Staphylococcus</taxon>
    </lineage>
</organism>
<evidence type="ECO:0000256" key="4">
    <source>
        <dbReference type="ARBA" id="ARBA00023004"/>
    </source>
</evidence>
<gene>
    <name evidence="6" type="ORF">CD039_11090</name>
</gene>
<dbReference type="PANTHER" id="PTHR36438:SF1">
    <property type="entry name" value="IRON-SULFUR CLUSTER REPAIR PROTEIN YTFE"/>
    <property type="match status" value="1"/>
</dbReference>
<keyword evidence="3" id="KW-0479">Metal-binding</keyword>
<evidence type="ECO:0000256" key="1">
    <source>
        <dbReference type="ARBA" id="ARBA00004496"/>
    </source>
</evidence>
<dbReference type="InterPro" id="IPR038062">
    <property type="entry name" value="ScdA-like_N_sf"/>
</dbReference>
<dbReference type="InterPro" id="IPR019903">
    <property type="entry name" value="RIC_family"/>
</dbReference>
<dbReference type="Pfam" id="PF01814">
    <property type="entry name" value="Hemerythrin"/>
    <property type="match status" value="1"/>
</dbReference>
<evidence type="ECO:0000259" key="5">
    <source>
        <dbReference type="Pfam" id="PF01814"/>
    </source>
</evidence>
<name>A0A2K4FB80_9STAP</name>